<dbReference type="GO" id="GO:0042925">
    <property type="term" value="F:benzoate transmembrane transporter activity"/>
    <property type="evidence" value="ECO:0007669"/>
    <property type="project" value="InterPro"/>
</dbReference>
<organism evidence="3 4">
    <name type="scientific">Candidatus Segetimicrobium genomatis</name>
    <dbReference type="NCBI Taxonomy" id="2569760"/>
    <lineage>
        <taxon>Bacteria</taxon>
        <taxon>Bacillati</taxon>
        <taxon>Candidatus Sysuimicrobiota</taxon>
        <taxon>Candidatus Sysuimicrobiia</taxon>
        <taxon>Candidatus Sysuimicrobiales</taxon>
        <taxon>Candidatus Segetimicrobiaceae</taxon>
        <taxon>Candidatus Segetimicrobium</taxon>
    </lineage>
</organism>
<feature type="transmembrane region" description="Helical" evidence="1">
    <location>
        <begin position="307"/>
        <end position="327"/>
    </location>
</feature>
<keyword evidence="1" id="KW-1133">Transmembrane helix</keyword>
<evidence type="ECO:0000313" key="4">
    <source>
        <dbReference type="Proteomes" id="UP000320048"/>
    </source>
</evidence>
<keyword evidence="1" id="KW-0472">Membrane</keyword>
<evidence type="ECO:0000256" key="1">
    <source>
        <dbReference type="SAM" id="Phobius"/>
    </source>
</evidence>
<sequence>MSIPVTIFAVAALSFPLALAQELRLSAPATASWIGAMYGLSAAASVALTLRFRQPLLVAWSISGTALAATFIGHASYAELCGATLAAGVMITLVGALGLTERVSHWVPTPIVMAIVAGAVLPYVAGIFSAFPGAPTMVGGAFAAYILGRRFLPAQVPAVLLAIAAGILGAAVTGQLHLAQFDWTPPVLRFTAPAFSWAVLIAYAPVLAVLITASSNLASIVYIRSQRYRPPTRLIDVATGSATVVGSFFGLAPICMASFLVAPTAGPDAGDHDVRHWSVYFSATGLAAVALLSGIAAKLLSFIPVSLLLALAGVALISVLLSTLQEAARGPLTWGPLLTFAIAVSKISYLGFGPLFWALIIGTATSLLLEKPQLDSLNAPC</sequence>
<proteinExistence type="predicted"/>
<keyword evidence="2" id="KW-0732">Signal</keyword>
<feature type="transmembrane region" description="Helical" evidence="1">
    <location>
        <begin position="30"/>
        <end position="50"/>
    </location>
</feature>
<protein>
    <recommendedName>
        <fullName evidence="5">Benzoate transporter</fullName>
    </recommendedName>
</protein>
<dbReference type="InterPro" id="IPR004711">
    <property type="entry name" value="Benzoate_Transporter"/>
</dbReference>
<dbReference type="EMBL" id="VBAO01000372">
    <property type="protein sequence ID" value="TMI78464.1"/>
    <property type="molecule type" value="Genomic_DNA"/>
</dbReference>
<feature type="transmembrane region" description="Helical" evidence="1">
    <location>
        <begin position="159"/>
        <end position="178"/>
    </location>
</feature>
<feature type="transmembrane region" description="Helical" evidence="1">
    <location>
        <begin position="279"/>
        <end position="300"/>
    </location>
</feature>
<feature type="transmembrane region" description="Helical" evidence="1">
    <location>
        <begin position="234"/>
        <end position="259"/>
    </location>
</feature>
<dbReference type="Pfam" id="PF03594">
    <property type="entry name" value="BenE"/>
    <property type="match status" value="1"/>
</dbReference>
<dbReference type="PANTHER" id="PTHR30199">
    <property type="entry name" value="MFS FAMILY TRANSPORTER, PREDICTED SUBSTRATE BENZOATE"/>
    <property type="match status" value="1"/>
</dbReference>
<feature type="transmembrane region" description="Helical" evidence="1">
    <location>
        <begin position="198"/>
        <end position="222"/>
    </location>
</feature>
<name>A0A537J4J2_9BACT</name>
<comment type="caution">
    <text evidence="3">The sequence shown here is derived from an EMBL/GenBank/DDBJ whole genome shotgun (WGS) entry which is preliminary data.</text>
</comment>
<reference evidence="3 4" key="1">
    <citation type="journal article" date="2019" name="Nat. Microbiol.">
        <title>Mediterranean grassland soil C-N compound turnover is dependent on rainfall and depth, and is mediated by genomically divergent microorganisms.</title>
        <authorList>
            <person name="Diamond S."/>
            <person name="Andeer P.F."/>
            <person name="Li Z."/>
            <person name="Crits-Christoph A."/>
            <person name="Burstein D."/>
            <person name="Anantharaman K."/>
            <person name="Lane K.R."/>
            <person name="Thomas B.C."/>
            <person name="Pan C."/>
            <person name="Northen T.R."/>
            <person name="Banfield J.F."/>
        </authorList>
    </citation>
    <scope>NUCLEOTIDE SEQUENCE [LARGE SCALE GENOMIC DNA]</scope>
    <source>
        <strain evidence="3">NP_7</strain>
    </source>
</reference>
<feature type="transmembrane region" description="Helical" evidence="1">
    <location>
        <begin position="57"/>
        <end position="77"/>
    </location>
</feature>
<feature type="transmembrane region" description="Helical" evidence="1">
    <location>
        <begin position="83"/>
        <end position="99"/>
    </location>
</feature>
<feature type="chain" id="PRO_5021867010" description="Benzoate transporter" evidence="2">
    <location>
        <begin position="21"/>
        <end position="381"/>
    </location>
</feature>
<feature type="transmembrane region" description="Helical" evidence="1">
    <location>
        <begin position="130"/>
        <end position="147"/>
    </location>
</feature>
<dbReference type="AlphaFoldDB" id="A0A537J4J2"/>
<evidence type="ECO:0000256" key="2">
    <source>
        <dbReference type="SAM" id="SignalP"/>
    </source>
</evidence>
<keyword evidence="1" id="KW-0812">Transmembrane</keyword>
<dbReference type="PANTHER" id="PTHR30199:SF0">
    <property type="entry name" value="INNER MEMBRANE PROTEIN YDCO"/>
    <property type="match status" value="1"/>
</dbReference>
<dbReference type="Proteomes" id="UP000320048">
    <property type="component" value="Unassembled WGS sequence"/>
</dbReference>
<evidence type="ECO:0000313" key="3">
    <source>
        <dbReference type="EMBL" id="TMI78464.1"/>
    </source>
</evidence>
<feature type="transmembrane region" description="Helical" evidence="1">
    <location>
        <begin position="106"/>
        <end position="124"/>
    </location>
</feature>
<gene>
    <name evidence="3" type="ORF">E6H04_12405</name>
</gene>
<accession>A0A537J4J2</accession>
<evidence type="ECO:0008006" key="5">
    <source>
        <dbReference type="Google" id="ProtNLM"/>
    </source>
</evidence>
<feature type="signal peptide" evidence="2">
    <location>
        <begin position="1"/>
        <end position="20"/>
    </location>
</feature>
<feature type="transmembrane region" description="Helical" evidence="1">
    <location>
        <begin position="347"/>
        <end position="369"/>
    </location>
</feature>
<dbReference type="GO" id="GO:0005886">
    <property type="term" value="C:plasma membrane"/>
    <property type="evidence" value="ECO:0007669"/>
    <property type="project" value="TreeGrafter"/>
</dbReference>